<sequence length="145" mass="15192">MAAQAARLTLNHGIPGTISIPVTITSKCDFSVAPLNLTHGTMSGRQANGHQTKPYNLNIKCDTGTSVSVKLKGAHPVSGKTANFTQCGNGGLCELTFNGNKYNETMTVTGNNLALSITSTYHLKNPSSPVAESFEGSGILEIQVL</sequence>
<organism evidence="1">
    <name type="scientific">Salmonella enterica</name>
    <name type="common">Salmonella choleraesuis</name>
    <dbReference type="NCBI Taxonomy" id="28901"/>
    <lineage>
        <taxon>Bacteria</taxon>
        <taxon>Pseudomonadati</taxon>
        <taxon>Pseudomonadota</taxon>
        <taxon>Gammaproteobacteria</taxon>
        <taxon>Enterobacterales</taxon>
        <taxon>Enterobacteriaceae</taxon>
        <taxon>Salmonella</taxon>
    </lineage>
</organism>
<dbReference type="InterPro" id="IPR036937">
    <property type="entry name" value="Adhesion_dom_fimbrial_sf"/>
</dbReference>
<dbReference type="Gene3D" id="2.60.40.1090">
    <property type="entry name" value="Fimbrial-type adhesion domain"/>
    <property type="match status" value="1"/>
</dbReference>
<evidence type="ECO:0008006" key="2">
    <source>
        <dbReference type="Google" id="ProtNLM"/>
    </source>
</evidence>
<dbReference type="AlphaFoldDB" id="A0A5Z3DPU5"/>
<evidence type="ECO:0000313" key="1">
    <source>
        <dbReference type="EMBL" id="ECR6931128.1"/>
    </source>
</evidence>
<dbReference type="EMBL" id="AAKHBC010000074">
    <property type="protein sequence ID" value="ECR6931128.1"/>
    <property type="molecule type" value="Genomic_DNA"/>
</dbReference>
<accession>A0A5Z3DPU5</accession>
<reference evidence="1" key="1">
    <citation type="submission" date="2019-09" db="EMBL/GenBank/DDBJ databases">
        <authorList>
            <consortium name="GenomeTrakr network: Whole genome sequencing for foodborne pathogen traceback"/>
        </authorList>
    </citation>
    <scope>NUCLEOTIDE SEQUENCE</scope>
    <source>
        <strain evidence="1">ADRDL-2799</strain>
    </source>
</reference>
<protein>
    <recommendedName>
        <fullName evidence="2">Fimbrial protein</fullName>
    </recommendedName>
</protein>
<name>A0A5Z3DPU5_SALER</name>
<gene>
    <name evidence="1" type="ORF">F2B35_18500</name>
</gene>
<dbReference type="GO" id="GO:0009289">
    <property type="term" value="C:pilus"/>
    <property type="evidence" value="ECO:0007669"/>
    <property type="project" value="InterPro"/>
</dbReference>
<proteinExistence type="predicted"/>
<comment type="caution">
    <text evidence="1">The sequence shown here is derived from an EMBL/GenBank/DDBJ whole genome shotgun (WGS) entry which is preliminary data.</text>
</comment>
<dbReference type="GO" id="GO:0007155">
    <property type="term" value="P:cell adhesion"/>
    <property type="evidence" value="ECO:0007669"/>
    <property type="project" value="InterPro"/>
</dbReference>